<dbReference type="InterPro" id="IPR000073">
    <property type="entry name" value="AB_hydrolase_1"/>
</dbReference>
<feature type="domain" description="AB hydrolase-1" evidence="2">
    <location>
        <begin position="19"/>
        <end position="243"/>
    </location>
</feature>
<evidence type="ECO:0000256" key="1">
    <source>
        <dbReference type="SAM" id="Phobius"/>
    </source>
</evidence>
<feature type="transmembrane region" description="Helical" evidence="1">
    <location>
        <begin position="20"/>
        <end position="40"/>
    </location>
</feature>
<organism evidence="3 4">
    <name type="scientific">Leekyejoonella antrihumi</name>
    <dbReference type="NCBI Taxonomy" id="1660198"/>
    <lineage>
        <taxon>Bacteria</taxon>
        <taxon>Bacillati</taxon>
        <taxon>Actinomycetota</taxon>
        <taxon>Actinomycetes</taxon>
        <taxon>Micrococcales</taxon>
        <taxon>Dermacoccaceae</taxon>
        <taxon>Leekyejoonella</taxon>
    </lineage>
</organism>
<keyword evidence="1" id="KW-0472">Membrane</keyword>
<protein>
    <submittedName>
        <fullName evidence="3">Alpha/beta hydrolase</fullName>
    </submittedName>
</protein>
<dbReference type="Gene3D" id="3.40.50.1820">
    <property type="entry name" value="alpha/beta hydrolase"/>
    <property type="match status" value="1"/>
</dbReference>
<gene>
    <name evidence="3" type="ORF">FGL98_16340</name>
</gene>
<evidence type="ECO:0000313" key="4">
    <source>
        <dbReference type="Proteomes" id="UP000320244"/>
    </source>
</evidence>
<dbReference type="InterPro" id="IPR029058">
    <property type="entry name" value="AB_hydrolase_fold"/>
</dbReference>
<comment type="caution">
    <text evidence="3">The sequence shown here is derived from an EMBL/GenBank/DDBJ whole genome shotgun (WGS) entry which is preliminary data.</text>
</comment>
<dbReference type="PRINTS" id="PR00111">
    <property type="entry name" value="ABHYDROLASE"/>
</dbReference>
<dbReference type="RefSeq" id="WP_146318392.1">
    <property type="nucleotide sequence ID" value="NZ_VCQV01000025.1"/>
</dbReference>
<evidence type="ECO:0000313" key="3">
    <source>
        <dbReference type="EMBL" id="TWP34682.1"/>
    </source>
</evidence>
<dbReference type="Proteomes" id="UP000320244">
    <property type="component" value="Unassembled WGS sequence"/>
</dbReference>
<proteinExistence type="predicted"/>
<keyword evidence="1" id="KW-1133">Transmembrane helix</keyword>
<evidence type="ECO:0000259" key="2">
    <source>
        <dbReference type="Pfam" id="PF00561"/>
    </source>
</evidence>
<dbReference type="GO" id="GO:0016787">
    <property type="term" value="F:hydrolase activity"/>
    <property type="evidence" value="ECO:0007669"/>
    <property type="project" value="UniProtKB-KW"/>
</dbReference>
<dbReference type="PROSITE" id="PS51257">
    <property type="entry name" value="PROKAR_LIPOPROTEIN"/>
    <property type="match status" value="1"/>
</dbReference>
<reference evidence="3 4" key="2">
    <citation type="submission" date="2019-08" db="EMBL/GenBank/DDBJ databases">
        <title>Jejuicoccus antrihumi gen. nov., sp. nov., a new member of the family Dermacoccaceae isolated from a cave.</title>
        <authorList>
            <person name="Schumann P."/>
            <person name="Kim I.S."/>
        </authorList>
    </citation>
    <scope>NUCLEOTIDE SEQUENCE [LARGE SCALE GENOMIC DNA]</scope>
    <source>
        <strain evidence="3 4">C5-26</strain>
    </source>
</reference>
<dbReference type="EMBL" id="VCQV01000025">
    <property type="protein sequence ID" value="TWP34682.1"/>
    <property type="molecule type" value="Genomic_DNA"/>
</dbReference>
<dbReference type="AlphaFoldDB" id="A0A563DXJ8"/>
<dbReference type="InterPro" id="IPR000639">
    <property type="entry name" value="Epox_hydrolase-like"/>
</dbReference>
<name>A0A563DXJ8_9MICO</name>
<keyword evidence="4" id="KW-1185">Reference proteome</keyword>
<reference evidence="3 4" key="1">
    <citation type="submission" date="2019-05" db="EMBL/GenBank/DDBJ databases">
        <authorList>
            <person name="Lee S.D."/>
        </authorList>
    </citation>
    <scope>NUCLEOTIDE SEQUENCE [LARGE SCALE GENOMIC DNA]</scope>
    <source>
        <strain evidence="3 4">C5-26</strain>
    </source>
</reference>
<dbReference type="PANTHER" id="PTHR43689:SF8">
    <property type="entry name" value="ALPHA_BETA-HYDROLASES SUPERFAMILY PROTEIN"/>
    <property type="match status" value="1"/>
</dbReference>
<dbReference type="PANTHER" id="PTHR43689">
    <property type="entry name" value="HYDROLASE"/>
    <property type="match status" value="1"/>
</dbReference>
<accession>A0A563DXJ8</accession>
<keyword evidence="3" id="KW-0378">Hydrolase</keyword>
<dbReference type="PRINTS" id="PR00412">
    <property type="entry name" value="EPOXHYDRLASE"/>
</dbReference>
<dbReference type="Pfam" id="PF00561">
    <property type="entry name" value="Abhydrolase_1"/>
    <property type="match status" value="1"/>
</dbReference>
<keyword evidence="1" id="KW-0812">Transmembrane</keyword>
<dbReference type="OrthoDB" id="9785847at2"/>
<sequence length="269" mass="27872">MTGLLRPTVAADVRGTGDPVLLLHGIGGCAATFTALAALLDDAGFRAIAWDAPGYGASDDPTELLGRDGYLRALTTLLSEHGETSAHVIGTSWGGVLGTCLAAARPERVRSLTLLDSTRGSGVQTARAHAMRSRVDELATVGAVEFASRRAHRLVAPGADRAVADEVVRQMAGVRVPGYRAAAEFMADTDTTALLSDLETPTLVLVGEHDRVTGVAESELLASRIPGARFAVIADAGHAAVQERPESVASAVTTFLAEVATRPSIGVRS</sequence>
<dbReference type="SUPFAM" id="SSF53474">
    <property type="entry name" value="alpha/beta-Hydrolases"/>
    <property type="match status" value="1"/>
</dbReference>